<evidence type="ECO:0000256" key="2">
    <source>
        <dbReference type="SAM" id="MobiDB-lite"/>
    </source>
</evidence>
<accession>A0A084QH60</accession>
<keyword evidence="1" id="KW-0496">Mitochondrion</keyword>
<protein>
    <recommendedName>
        <fullName evidence="1">Altered inheritance of mitochondria protein 24, mitochondrial</fullName>
    </recommendedName>
</protein>
<dbReference type="OMA" id="AMIAMSH"/>
<dbReference type="InterPro" id="IPR036983">
    <property type="entry name" value="AIM24_sf"/>
</dbReference>
<evidence type="ECO:0000313" key="3">
    <source>
        <dbReference type="EMBL" id="KFA63295.1"/>
    </source>
</evidence>
<dbReference type="InterPro" id="IPR016031">
    <property type="entry name" value="Trp_RNA-bd_attenuator-like_dom"/>
</dbReference>
<dbReference type="STRING" id="1283841.A0A084QH60"/>
<reference evidence="3 4" key="1">
    <citation type="journal article" date="2014" name="BMC Genomics">
        <title>Comparative genome sequencing reveals chemotype-specific gene clusters in the toxigenic black mold Stachybotrys.</title>
        <authorList>
            <person name="Semeiks J."/>
            <person name="Borek D."/>
            <person name="Otwinowski Z."/>
            <person name="Grishin N.V."/>
        </authorList>
    </citation>
    <scope>NUCLEOTIDE SEQUENCE [LARGE SCALE GENOMIC DNA]</scope>
    <source>
        <strain evidence="3 4">IBT 40285</strain>
    </source>
</reference>
<evidence type="ECO:0000256" key="1">
    <source>
        <dbReference type="RuleBase" id="RU363045"/>
    </source>
</evidence>
<comment type="subcellular location">
    <subcellularLocation>
        <location evidence="1">Mitochondrion</location>
    </subcellularLocation>
</comment>
<dbReference type="SUPFAM" id="SSF51219">
    <property type="entry name" value="TRAP-like"/>
    <property type="match status" value="1"/>
</dbReference>
<feature type="compositionally biased region" description="Low complexity" evidence="2">
    <location>
        <begin position="103"/>
        <end position="117"/>
    </location>
</feature>
<dbReference type="OrthoDB" id="1705416at2759"/>
<comment type="similarity">
    <text evidence="1">Belongs to the AIM24 family.</text>
</comment>
<gene>
    <name evidence="3" type="ORF">S40285_07790</name>
</gene>
<name>A0A084QH60_STAC4</name>
<proteinExistence type="inferred from homology"/>
<feature type="compositionally biased region" description="Pro residues" evidence="2">
    <location>
        <begin position="8"/>
        <end position="22"/>
    </location>
</feature>
<dbReference type="PANTHER" id="PTHR43657">
    <property type="entry name" value="TRYPTOPHAN RNA-BINDING ATTENUATOR PROTEIN-LIKE PROTEIN"/>
    <property type="match status" value="1"/>
</dbReference>
<dbReference type="Proteomes" id="UP000028524">
    <property type="component" value="Unassembled WGS sequence"/>
</dbReference>
<keyword evidence="4" id="KW-1185">Reference proteome</keyword>
<dbReference type="Gene3D" id="3.60.160.10">
    <property type="entry name" value="Mitochondrial biogenesis AIM24"/>
    <property type="match status" value="2"/>
</dbReference>
<dbReference type="PANTHER" id="PTHR43657:SF1">
    <property type="entry name" value="ALTERED INHERITANCE OF MITOCHONDRIA PROTEIN 24, MITOCHONDRIAL"/>
    <property type="match status" value="1"/>
</dbReference>
<dbReference type="HOGENOM" id="CLU_040551_1_1_1"/>
<dbReference type="AlphaFoldDB" id="A0A084QH60"/>
<evidence type="ECO:0000313" key="4">
    <source>
        <dbReference type="Proteomes" id="UP000028524"/>
    </source>
</evidence>
<feature type="compositionally biased region" description="Low complexity" evidence="2">
    <location>
        <begin position="83"/>
        <end position="94"/>
    </location>
</feature>
<organism evidence="3 4">
    <name type="scientific">Stachybotrys chlorohalonatus (strain IBT 40285)</name>
    <dbReference type="NCBI Taxonomy" id="1283841"/>
    <lineage>
        <taxon>Eukaryota</taxon>
        <taxon>Fungi</taxon>
        <taxon>Dikarya</taxon>
        <taxon>Ascomycota</taxon>
        <taxon>Pezizomycotina</taxon>
        <taxon>Sordariomycetes</taxon>
        <taxon>Hypocreomycetidae</taxon>
        <taxon>Hypocreales</taxon>
        <taxon>Stachybotryaceae</taxon>
        <taxon>Stachybotrys</taxon>
    </lineage>
</organism>
<feature type="region of interest" description="Disordered" evidence="2">
    <location>
        <begin position="1"/>
        <end position="157"/>
    </location>
</feature>
<dbReference type="InterPro" id="IPR002838">
    <property type="entry name" value="AIM24"/>
</dbReference>
<dbReference type="Pfam" id="PF01987">
    <property type="entry name" value="AIM24"/>
    <property type="match status" value="2"/>
</dbReference>
<dbReference type="EMBL" id="KL660744">
    <property type="protein sequence ID" value="KFA63295.1"/>
    <property type="molecule type" value="Genomic_DNA"/>
</dbReference>
<dbReference type="GO" id="GO:0005739">
    <property type="term" value="C:mitochondrion"/>
    <property type="evidence" value="ECO:0007669"/>
    <property type="project" value="UniProtKB-SubCell"/>
</dbReference>
<sequence length="429" mass="45404">MSNQQHFYPPPPGAPSSVPPPQQQQQQQQQHYALPPTSPPANRTQFYPPPTSPPAHKTQFYPMPPQQGSPAQSMSYPPPPPQQASTPQPLQSSPVHYPPPPFAASGPQSSSPPQSAGLAMRPVETYAVDEKYPPPPPSQPETSPHASEFSGLSHEDEKAQLPTVTTTKLISGAPPAGEFVGASATTDDVGTFNGGSYRISHRDSNTILTVQLAMGCPLDTKPGSMIAMSGSVSLKGQFKFSMKKMIAGADIGSTTLVGPGEVLLGPPMLGDIATLRLLGTEVWNVGQDAYLAGTQGIKKDHKRQGLGKAMFSGEGLFVYKMSGTGLIWLVSFGAIIKKDASYAPPIPSLSSKSNKPQLVEGEKYIVDNGHLVAWNTKYIIERVASGGIIGSYAAGEGLVCKFTGPGTVYIQTRNGRAFGAWMGTQSLQA</sequence>
<dbReference type="InParanoid" id="A0A084QH60"/>